<accession>A0A9D1LHJ8</accession>
<keyword evidence="6 7" id="KW-0472">Membrane</keyword>
<dbReference type="PIRSF" id="PIRSF016636">
    <property type="entry name" value="AlgI_DltB"/>
    <property type="match status" value="1"/>
</dbReference>
<comment type="similarity">
    <text evidence="2 7">Belongs to the membrane-bound acyltransferase family.</text>
</comment>
<dbReference type="InterPro" id="IPR051085">
    <property type="entry name" value="MB_O-acyltransferase"/>
</dbReference>
<evidence type="ECO:0000313" key="9">
    <source>
        <dbReference type="EMBL" id="HIU40933.1"/>
    </source>
</evidence>
<proteinExistence type="inferred from homology"/>
<evidence type="ECO:0000256" key="5">
    <source>
        <dbReference type="ARBA" id="ARBA00022989"/>
    </source>
</evidence>
<dbReference type="PIRSF" id="PIRSF500217">
    <property type="entry name" value="AlgI"/>
    <property type="match status" value="1"/>
</dbReference>
<evidence type="ECO:0000313" key="10">
    <source>
        <dbReference type="Proteomes" id="UP000824082"/>
    </source>
</evidence>
<dbReference type="EMBL" id="DVMX01000002">
    <property type="protein sequence ID" value="HIU40933.1"/>
    <property type="molecule type" value="Genomic_DNA"/>
</dbReference>
<feature type="transmembrane region" description="Helical" evidence="8">
    <location>
        <begin position="358"/>
        <end position="381"/>
    </location>
</feature>
<feature type="transmembrane region" description="Helical" evidence="8">
    <location>
        <begin position="297"/>
        <end position="318"/>
    </location>
</feature>
<feature type="transmembrane region" description="Helical" evidence="8">
    <location>
        <begin position="101"/>
        <end position="121"/>
    </location>
</feature>
<name>A0A9D1LHJ8_9FIRM</name>
<feature type="transmembrane region" description="Helical" evidence="8">
    <location>
        <begin position="401"/>
        <end position="422"/>
    </location>
</feature>
<evidence type="ECO:0000256" key="8">
    <source>
        <dbReference type="SAM" id="Phobius"/>
    </source>
</evidence>
<evidence type="ECO:0000256" key="3">
    <source>
        <dbReference type="ARBA" id="ARBA00022475"/>
    </source>
</evidence>
<keyword evidence="5 8" id="KW-1133">Transmembrane helix</keyword>
<organism evidence="9 10">
    <name type="scientific">Candidatus Egerieicola faecale</name>
    <dbReference type="NCBI Taxonomy" id="2840774"/>
    <lineage>
        <taxon>Bacteria</taxon>
        <taxon>Bacillati</taxon>
        <taxon>Bacillota</taxon>
        <taxon>Clostridia</taxon>
        <taxon>Eubacteriales</taxon>
        <taxon>Oscillospiraceae</taxon>
        <taxon>Oscillospiraceae incertae sedis</taxon>
        <taxon>Candidatus Egerieicola</taxon>
    </lineage>
</organism>
<dbReference type="GO" id="GO:0016746">
    <property type="term" value="F:acyltransferase activity"/>
    <property type="evidence" value="ECO:0007669"/>
    <property type="project" value="UniProtKB-KW"/>
</dbReference>
<dbReference type="Pfam" id="PF03062">
    <property type="entry name" value="MBOAT"/>
    <property type="match status" value="1"/>
</dbReference>
<feature type="transmembrane region" description="Helical" evidence="8">
    <location>
        <begin position="77"/>
        <end position="95"/>
    </location>
</feature>
<dbReference type="Proteomes" id="UP000824082">
    <property type="component" value="Unassembled WGS sequence"/>
</dbReference>
<reference evidence="9" key="2">
    <citation type="journal article" date="2021" name="PeerJ">
        <title>Extensive microbial diversity within the chicken gut microbiome revealed by metagenomics and culture.</title>
        <authorList>
            <person name="Gilroy R."/>
            <person name="Ravi A."/>
            <person name="Getino M."/>
            <person name="Pursley I."/>
            <person name="Horton D.L."/>
            <person name="Alikhan N.F."/>
            <person name="Baker D."/>
            <person name="Gharbi K."/>
            <person name="Hall N."/>
            <person name="Watson M."/>
            <person name="Adriaenssens E.M."/>
            <person name="Foster-Nyarko E."/>
            <person name="Jarju S."/>
            <person name="Secka A."/>
            <person name="Antonio M."/>
            <person name="Oren A."/>
            <person name="Chaudhuri R.R."/>
            <person name="La Ragione R."/>
            <person name="Hildebrand F."/>
            <person name="Pallen M.J."/>
        </authorList>
    </citation>
    <scope>NUCLEOTIDE SEQUENCE</scope>
    <source>
        <strain evidence="9">4509</strain>
    </source>
</reference>
<dbReference type="GO" id="GO:0042121">
    <property type="term" value="P:alginic acid biosynthetic process"/>
    <property type="evidence" value="ECO:0007669"/>
    <property type="project" value="InterPro"/>
</dbReference>
<evidence type="ECO:0000256" key="6">
    <source>
        <dbReference type="ARBA" id="ARBA00023136"/>
    </source>
</evidence>
<comment type="subcellular location">
    <subcellularLocation>
        <location evidence="1">Cell membrane</location>
        <topology evidence="1">Multi-pass membrane protein</topology>
    </subcellularLocation>
</comment>
<protein>
    <submittedName>
        <fullName evidence="9">MBOAT family protein</fullName>
    </submittedName>
</protein>
<gene>
    <name evidence="9" type="ORF">IAD19_00065</name>
</gene>
<evidence type="ECO:0000256" key="1">
    <source>
        <dbReference type="ARBA" id="ARBA00004651"/>
    </source>
</evidence>
<dbReference type="InterPro" id="IPR028362">
    <property type="entry name" value="AlgI"/>
</dbReference>
<evidence type="ECO:0000256" key="2">
    <source>
        <dbReference type="ARBA" id="ARBA00010323"/>
    </source>
</evidence>
<dbReference type="AlphaFoldDB" id="A0A9D1LHJ8"/>
<dbReference type="PANTHER" id="PTHR13285:SF18">
    <property type="entry name" value="PROTEIN-CYSTEINE N-PALMITOYLTRANSFERASE RASP"/>
    <property type="match status" value="1"/>
</dbReference>
<keyword evidence="3 7" id="KW-1003">Cell membrane</keyword>
<keyword evidence="7" id="KW-0808">Transferase</keyword>
<feature type="transmembrane region" description="Helical" evidence="8">
    <location>
        <begin position="141"/>
        <end position="160"/>
    </location>
</feature>
<feature type="transmembrane region" description="Helical" evidence="8">
    <location>
        <begin position="324"/>
        <end position="346"/>
    </location>
</feature>
<evidence type="ECO:0000256" key="7">
    <source>
        <dbReference type="PIRNR" id="PIRNR016636"/>
    </source>
</evidence>
<sequence length="465" mass="52494">MAFSDLLFLFFFLPLTLAAYFLTPKRHRITVLFAASLVWFAFSDTLYLPLLLGAILIYYLAGRLISHWQEKPGQRRVVFWGALGLNLGILLIFKFHLFSDLYLSTPLNAMAVPLGISVYQLQGISYLKDLYQGKVKVQKNFVRLGVGMAFFPTAVCGPITPYGEMQRQLRFTTPDSTRIARGYHLFVRGLVKKLLFADTLINGWEAIQSLGSQQLSALTAWTGAFCFAFGFTYFLSGYADMGRGLARIFGMTLPVNFRQPFAAKSVVEFWRRFNLSLSGWITRYAIPKIGGGKEDRLLYLSACLKMLILWLCMGLWYGNHLLGLLWGLWICFFILLETTFLSSLLAKLPGLVRRIYTLLVLLVGFVILSAPNAVQMANYLGAMFGATGLLADEAGWFCLSHYWPILLLAAFCSGSFWHKFYLWSLRRFPTLSRIGLGVAQTLGLLGCLLYLLSAHTDPCLNLMRF</sequence>
<evidence type="ECO:0000256" key="4">
    <source>
        <dbReference type="ARBA" id="ARBA00022692"/>
    </source>
</evidence>
<keyword evidence="7" id="KW-0012">Acyltransferase</keyword>
<dbReference type="InterPro" id="IPR004299">
    <property type="entry name" value="MBOAT_fam"/>
</dbReference>
<feature type="transmembrane region" description="Helical" evidence="8">
    <location>
        <begin position="46"/>
        <end position="65"/>
    </location>
</feature>
<keyword evidence="4 8" id="KW-0812">Transmembrane</keyword>
<reference evidence="9" key="1">
    <citation type="submission" date="2020-10" db="EMBL/GenBank/DDBJ databases">
        <authorList>
            <person name="Gilroy R."/>
        </authorList>
    </citation>
    <scope>NUCLEOTIDE SEQUENCE</scope>
    <source>
        <strain evidence="9">4509</strain>
    </source>
</reference>
<feature type="transmembrane region" description="Helical" evidence="8">
    <location>
        <begin position="434"/>
        <end position="453"/>
    </location>
</feature>
<dbReference type="PANTHER" id="PTHR13285">
    <property type="entry name" value="ACYLTRANSFERASE"/>
    <property type="match status" value="1"/>
</dbReference>
<dbReference type="InterPro" id="IPR024194">
    <property type="entry name" value="Ac/AlaTfrase_AlgI/DltB"/>
</dbReference>
<dbReference type="GO" id="GO:0005886">
    <property type="term" value="C:plasma membrane"/>
    <property type="evidence" value="ECO:0007669"/>
    <property type="project" value="UniProtKB-SubCell"/>
</dbReference>
<comment type="caution">
    <text evidence="9">The sequence shown here is derived from an EMBL/GenBank/DDBJ whole genome shotgun (WGS) entry which is preliminary data.</text>
</comment>
<feature type="transmembrane region" description="Helical" evidence="8">
    <location>
        <begin position="218"/>
        <end position="239"/>
    </location>
</feature>